<organism evidence="5 6">
    <name type="scientific">Cyanidium caldarium</name>
    <name type="common">Red alga</name>
    <dbReference type="NCBI Taxonomy" id="2771"/>
    <lineage>
        <taxon>Eukaryota</taxon>
        <taxon>Rhodophyta</taxon>
        <taxon>Bangiophyceae</taxon>
        <taxon>Cyanidiales</taxon>
        <taxon>Cyanidiaceae</taxon>
        <taxon>Cyanidium</taxon>
    </lineage>
</organism>
<name>A0AAV9IV16_CYACA</name>
<dbReference type="EMBL" id="JANCYW010000006">
    <property type="protein sequence ID" value="KAK4535930.1"/>
    <property type="molecule type" value="Genomic_DNA"/>
</dbReference>
<evidence type="ECO:0000259" key="4">
    <source>
        <dbReference type="Pfam" id="PF21365"/>
    </source>
</evidence>
<dbReference type="Gene3D" id="2.60.40.1180">
    <property type="entry name" value="Golgi alpha-mannosidase II"/>
    <property type="match status" value="1"/>
</dbReference>
<evidence type="ECO:0000313" key="5">
    <source>
        <dbReference type="EMBL" id="KAK4535930.1"/>
    </source>
</evidence>
<feature type="compositionally biased region" description="Pro residues" evidence="2">
    <location>
        <begin position="1222"/>
        <end position="1236"/>
    </location>
</feature>
<dbReference type="InterPro" id="IPR017853">
    <property type="entry name" value="GH"/>
</dbReference>
<feature type="region of interest" description="Disordered" evidence="2">
    <location>
        <begin position="1134"/>
        <end position="1175"/>
    </location>
</feature>
<sequence>MFGVDASDSEEREAVDAPPGPSIYEYVLGSYGDTPTARASTPDAGDTVDGSPASVRSGRLRRERRKRRTPRPAASLPAERAAGEQVGGSAELLQAPGASYTPSPLGEGGASGGSESGEARGLPSHLLQPSRQSVASVAQWGSPVAPRESTVLGVGGGYRGRLAFQARFTVLDAFTVRCECVPLAPPGNHFEDRASLRFWRRKVLPPAEFSVRRRFDGLLQLRTAAFTLFYDPSAGKGAFDHGGLRILLNLASTVQASSAVAVAAAIEQPARGAGGANVFAFGESDARQGNCGGTCRTLDGANGWQYDRNHRRDENGNARRYVDLGTGLLSRKGWAVVDDSGVPVFDASGWVRERDCDERSVDLYVLMYGDNYQQALQSFTAFSGRVPLVPRFALGNWWSRWWAYSQGELLEWMREWQERRRVPLAVCVIDMDWHLPGWTGYTWNRELFPEPDKMIAALHQLGVRVALNVHPAGGVHPHEAAYREMAEAMGIDPASDKPIHFNVTSPSFVRHYLRLLHHPLEQQGVDLWWIDWQQGTYSGVAGLDPLFLLNHVHYLDHGRPRADGQRRALILSRYGGLGAHRYPIGFSGDTHATWESLAIQPLVTSTAGNVGFFYWSHDVGGFMGGVEPDGELFVRWVQLGLYSPILRLHCNKSPFMRRWPWGYEPTVQRAATAALRYRHRLVPYLYSESVKSSLRSVPLCRPMYWQWPRRNPVAYTGCGTQFSLGDSLLLAPFLEPAAPDVGLARRVMWLPPGHWRRLPSGEYLQGGRWMAVYGTLEEVPVFAEFGRIVPVASSAGCRSGIANSLAAMADDAHYDADAGLEHPAHLDVTVIAGDDGAFQLIEDDGSGGSDPLRCHCMTRMVVEFNSGQELTQEYARRRRDSLWVEVGCDFRASASRELGGPLQWPERRQYAIHLVGVRNVLGMDAGEYTLEVYRRVAEAPDDDIAARCTFAYDEAAETLSCVLPALPLASRFMVRVRAEELVARRDRRAEKLTDLLQAMRLDNWCKTALHAEMAALLDGSRTPSQVLAQTEWLSQFADDGGAGMLTLRQIRSIYEIAYECGVEWLRQGYHPEWPQPPPVVAWNPRCCLHFVSPTPTPAGLRRERWLAERRMLRAKNEILADAIVREQLELARSMDTKPSLRPPPISSAESDGYSDSLPPRAPPHPGKSLTRSGGSKGAITRLLTAQESIAGGGGGHDSGSAGWSLSAPHLPTSAPAETSAAIPPPSSSPPPPPPSSSSPSLPDTSPPSHRTSSFTPLELVQAGYRVVRAQEFVVPADPQDDWCMEYDYGDEVRVRIAHDTDAVQLFRGPSTVAREECAQNG</sequence>
<dbReference type="GO" id="GO:0005975">
    <property type="term" value="P:carbohydrate metabolic process"/>
    <property type="evidence" value="ECO:0007669"/>
    <property type="project" value="InterPro"/>
</dbReference>
<feature type="region of interest" description="Disordered" evidence="2">
    <location>
        <begin position="1"/>
        <end position="128"/>
    </location>
</feature>
<evidence type="ECO:0008006" key="7">
    <source>
        <dbReference type="Google" id="ProtNLM"/>
    </source>
</evidence>
<keyword evidence="6" id="KW-1185">Reference proteome</keyword>
<dbReference type="SUPFAM" id="SSF51445">
    <property type="entry name" value="(Trans)glycosidases"/>
    <property type="match status" value="1"/>
</dbReference>
<feature type="region of interest" description="Disordered" evidence="2">
    <location>
        <begin position="1188"/>
        <end position="1255"/>
    </location>
</feature>
<feature type="domain" description="Glycoside hydrolase family 31 TIM barrel" evidence="3">
    <location>
        <begin position="387"/>
        <end position="687"/>
    </location>
</feature>
<dbReference type="GO" id="GO:0090599">
    <property type="term" value="F:alpha-glucosidase activity"/>
    <property type="evidence" value="ECO:0007669"/>
    <property type="project" value="TreeGrafter"/>
</dbReference>
<comment type="similarity">
    <text evidence="1">Belongs to the glycosyl hydrolase 31 family.</text>
</comment>
<dbReference type="Pfam" id="PF01055">
    <property type="entry name" value="Glyco_hydro_31_2nd"/>
    <property type="match status" value="1"/>
</dbReference>
<proteinExistence type="inferred from homology"/>
<dbReference type="Proteomes" id="UP001301350">
    <property type="component" value="Unassembled WGS sequence"/>
</dbReference>
<comment type="caution">
    <text evidence="5">The sequence shown here is derived from an EMBL/GenBank/DDBJ whole genome shotgun (WGS) entry which is preliminary data.</text>
</comment>
<feature type="compositionally biased region" description="Basic residues" evidence="2">
    <location>
        <begin position="58"/>
        <end position="70"/>
    </location>
</feature>
<feature type="compositionally biased region" description="Low complexity" evidence="2">
    <location>
        <begin position="1237"/>
        <end position="1248"/>
    </location>
</feature>
<feature type="domain" description="Glycosyl hydrolase family 31 C-terminal" evidence="4">
    <location>
        <begin position="697"/>
        <end position="789"/>
    </location>
</feature>
<dbReference type="GO" id="GO:0006491">
    <property type="term" value="P:N-glycan processing"/>
    <property type="evidence" value="ECO:0007669"/>
    <property type="project" value="TreeGrafter"/>
</dbReference>
<dbReference type="InterPro" id="IPR013780">
    <property type="entry name" value="Glyco_hydro_b"/>
</dbReference>
<protein>
    <recommendedName>
        <fullName evidence="7">Alpha-glucosidase</fullName>
    </recommendedName>
</protein>
<evidence type="ECO:0000259" key="3">
    <source>
        <dbReference type="Pfam" id="PF01055"/>
    </source>
</evidence>
<dbReference type="PANTHER" id="PTHR22762:SF89">
    <property type="entry name" value="ALPHA-XYLOSIDASE"/>
    <property type="match status" value="1"/>
</dbReference>
<dbReference type="CDD" id="cd06595">
    <property type="entry name" value="GH31_u1"/>
    <property type="match status" value="1"/>
</dbReference>
<accession>A0AAV9IV16</accession>
<feature type="compositionally biased region" description="Low complexity" evidence="2">
    <location>
        <begin position="1211"/>
        <end position="1221"/>
    </location>
</feature>
<dbReference type="PANTHER" id="PTHR22762">
    <property type="entry name" value="ALPHA-GLUCOSIDASE"/>
    <property type="match status" value="1"/>
</dbReference>
<evidence type="ECO:0000313" key="6">
    <source>
        <dbReference type="Proteomes" id="UP001301350"/>
    </source>
</evidence>
<dbReference type="SUPFAM" id="SSF51011">
    <property type="entry name" value="Glycosyl hydrolase domain"/>
    <property type="match status" value="1"/>
</dbReference>
<reference evidence="5 6" key="1">
    <citation type="submission" date="2022-07" db="EMBL/GenBank/DDBJ databases">
        <title>Genome-wide signatures of adaptation to extreme environments.</title>
        <authorList>
            <person name="Cho C.H."/>
            <person name="Yoon H.S."/>
        </authorList>
    </citation>
    <scope>NUCLEOTIDE SEQUENCE [LARGE SCALE GENOMIC DNA]</scope>
    <source>
        <strain evidence="5 6">DBV 063 E5</strain>
    </source>
</reference>
<dbReference type="InterPro" id="IPR048395">
    <property type="entry name" value="Glyco_hydro_31_C"/>
</dbReference>
<dbReference type="Gene3D" id="3.20.20.80">
    <property type="entry name" value="Glycosidases"/>
    <property type="match status" value="1"/>
</dbReference>
<evidence type="ECO:0000256" key="1">
    <source>
        <dbReference type="ARBA" id="ARBA00007806"/>
    </source>
</evidence>
<feature type="compositionally biased region" description="Gly residues" evidence="2">
    <location>
        <begin position="106"/>
        <end position="115"/>
    </location>
</feature>
<evidence type="ECO:0000256" key="2">
    <source>
        <dbReference type="SAM" id="MobiDB-lite"/>
    </source>
</evidence>
<dbReference type="Pfam" id="PF21365">
    <property type="entry name" value="Glyco_hydro_31_3rd"/>
    <property type="match status" value="1"/>
</dbReference>
<dbReference type="InterPro" id="IPR000322">
    <property type="entry name" value="Glyco_hydro_31_TIM"/>
</dbReference>
<gene>
    <name evidence="5" type="ORF">CDCA_CDCA06G1955</name>
</gene>